<keyword evidence="6" id="KW-1185">Reference proteome</keyword>
<dbReference type="Proteomes" id="UP001250538">
    <property type="component" value="Unassembled WGS sequence"/>
</dbReference>
<dbReference type="RefSeq" id="WP_315746728.1">
    <property type="nucleotide sequence ID" value="NZ_JAVYAA010000006.1"/>
</dbReference>
<keyword evidence="1" id="KW-0805">Transcription regulation</keyword>
<dbReference type="InterPro" id="IPR051081">
    <property type="entry name" value="HTH_MetalResp_TranReg"/>
</dbReference>
<sequence length="106" mass="12386">MSITDIYRVLSDPTRRTILHMLAQGDRTQSDFVQFFHISQPAVKKHLQILLEEGVISEQKQGKYRIYRLERALLQSAYQSLLQDMGYILGDRLTQLKTFLEGEDNQ</sequence>
<protein>
    <submittedName>
        <fullName evidence="5">Metalloregulator ArsR/SmtB family transcription factor</fullName>
    </submittedName>
</protein>
<dbReference type="EMBL" id="JAVYAA010000006">
    <property type="protein sequence ID" value="MDT8978866.1"/>
    <property type="molecule type" value="Genomic_DNA"/>
</dbReference>
<dbReference type="CDD" id="cd00090">
    <property type="entry name" value="HTH_ARSR"/>
    <property type="match status" value="1"/>
</dbReference>
<dbReference type="PANTHER" id="PTHR33154">
    <property type="entry name" value="TRANSCRIPTIONAL REGULATOR, ARSR FAMILY"/>
    <property type="match status" value="1"/>
</dbReference>
<dbReference type="InterPro" id="IPR011991">
    <property type="entry name" value="ArsR-like_HTH"/>
</dbReference>
<accession>A0AAJ2JYK3</accession>
<dbReference type="AlphaFoldDB" id="A0AAJ2JYK3"/>
<gene>
    <name evidence="5" type="ORF">RQP50_21750</name>
</gene>
<evidence type="ECO:0000256" key="2">
    <source>
        <dbReference type="ARBA" id="ARBA00023125"/>
    </source>
</evidence>
<dbReference type="PROSITE" id="PS50987">
    <property type="entry name" value="HTH_ARSR_2"/>
    <property type="match status" value="1"/>
</dbReference>
<reference evidence="6" key="1">
    <citation type="submission" date="2023-09" db="EMBL/GenBank/DDBJ databases">
        <title>Paenibacillus sp. chi10 Genome sequencing and assembly.</title>
        <authorList>
            <person name="Kim I."/>
        </authorList>
    </citation>
    <scope>NUCLEOTIDE SEQUENCE [LARGE SCALE GENOMIC DNA]</scope>
    <source>
        <strain evidence="6">chi10</strain>
    </source>
</reference>
<organism evidence="5 6">
    <name type="scientific">Paenibacillus suaedae</name>
    <dbReference type="NCBI Taxonomy" id="3077233"/>
    <lineage>
        <taxon>Bacteria</taxon>
        <taxon>Bacillati</taxon>
        <taxon>Bacillota</taxon>
        <taxon>Bacilli</taxon>
        <taxon>Bacillales</taxon>
        <taxon>Paenibacillaceae</taxon>
        <taxon>Paenibacillus</taxon>
    </lineage>
</organism>
<dbReference type="InterPro" id="IPR036388">
    <property type="entry name" value="WH-like_DNA-bd_sf"/>
</dbReference>
<evidence type="ECO:0000256" key="3">
    <source>
        <dbReference type="ARBA" id="ARBA00023163"/>
    </source>
</evidence>
<dbReference type="NCBIfam" id="NF033788">
    <property type="entry name" value="HTH_metalloreg"/>
    <property type="match status" value="1"/>
</dbReference>
<dbReference type="Pfam" id="PF01022">
    <property type="entry name" value="HTH_5"/>
    <property type="match status" value="1"/>
</dbReference>
<comment type="caution">
    <text evidence="5">The sequence shown here is derived from an EMBL/GenBank/DDBJ whole genome shotgun (WGS) entry which is preliminary data.</text>
</comment>
<dbReference type="GO" id="GO:0003700">
    <property type="term" value="F:DNA-binding transcription factor activity"/>
    <property type="evidence" value="ECO:0007669"/>
    <property type="project" value="InterPro"/>
</dbReference>
<dbReference type="PRINTS" id="PR00778">
    <property type="entry name" value="HTHARSR"/>
</dbReference>
<dbReference type="Gene3D" id="1.10.10.10">
    <property type="entry name" value="Winged helix-like DNA-binding domain superfamily/Winged helix DNA-binding domain"/>
    <property type="match status" value="1"/>
</dbReference>
<keyword evidence="3" id="KW-0804">Transcription</keyword>
<dbReference type="PANTHER" id="PTHR33154:SF33">
    <property type="entry name" value="TRANSCRIPTIONAL REPRESSOR SDPR"/>
    <property type="match status" value="1"/>
</dbReference>
<evidence type="ECO:0000256" key="1">
    <source>
        <dbReference type="ARBA" id="ARBA00023015"/>
    </source>
</evidence>
<dbReference type="InterPro" id="IPR036390">
    <property type="entry name" value="WH_DNA-bd_sf"/>
</dbReference>
<dbReference type="SUPFAM" id="SSF46785">
    <property type="entry name" value="Winged helix' DNA-binding domain"/>
    <property type="match status" value="1"/>
</dbReference>
<keyword evidence="2" id="KW-0238">DNA-binding</keyword>
<evidence type="ECO:0000313" key="5">
    <source>
        <dbReference type="EMBL" id="MDT8978866.1"/>
    </source>
</evidence>
<name>A0AAJ2JYK3_9BACL</name>
<feature type="domain" description="HTH arsR-type" evidence="4">
    <location>
        <begin position="1"/>
        <end position="89"/>
    </location>
</feature>
<dbReference type="GO" id="GO:0003677">
    <property type="term" value="F:DNA binding"/>
    <property type="evidence" value="ECO:0007669"/>
    <property type="project" value="UniProtKB-KW"/>
</dbReference>
<dbReference type="InterPro" id="IPR001845">
    <property type="entry name" value="HTH_ArsR_DNA-bd_dom"/>
</dbReference>
<evidence type="ECO:0000259" key="4">
    <source>
        <dbReference type="PROSITE" id="PS50987"/>
    </source>
</evidence>
<proteinExistence type="predicted"/>
<evidence type="ECO:0000313" key="6">
    <source>
        <dbReference type="Proteomes" id="UP001250538"/>
    </source>
</evidence>
<dbReference type="SMART" id="SM00418">
    <property type="entry name" value="HTH_ARSR"/>
    <property type="match status" value="1"/>
</dbReference>